<dbReference type="RefSeq" id="WP_058206733.1">
    <property type="nucleotide sequence ID" value="NZ_JAOWLJ010000003.1"/>
</dbReference>
<proteinExistence type="predicted"/>
<keyword evidence="1" id="KW-0732">Signal</keyword>
<name>A0A9X4S441_9LACT</name>
<organism evidence="2 3">
    <name type="scientific">Lactococcus lactis</name>
    <dbReference type="NCBI Taxonomy" id="1358"/>
    <lineage>
        <taxon>Bacteria</taxon>
        <taxon>Bacillati</taxon>
        <taxon>Bacillota</taxon>
        <taxon>Bacilli</taxon>
        <taxon>Lactobacillales</taxon>
        <taxon>Streptococcaceae</taxon>
        <taxon>Lactococcus</taxon>
    </lineage>
</organism>
<evidence type="ECO:0000313" key="2">
    <source>
        <dbReference type="EMBL" id="MDG4983600.1"/>
    </source>
</evidence>
<feature type="chain" id="PRO_5040798913" evidence="1">
    <location>
        <begin position="27"/>
        <end position="161"/>
    </location>
</feature>
<evidence type="ECO:0000313" key="3">
    <source>
        <dbReference type="Proteomes" id="UP001152614"/>
    </source>
</evidence>
<evidence type="ECO:0000256" key="1">
    <source>
        <dbReference type="SAM" id="SignalP"/>
    </source>
</evidence>
<protein>
    <submittedName>
        <fullName evidence="2">WxL domain-containing protein</fullName>
    </submittedName>
</protein>
<accession>A0A9X4S441</accession>
<sequence>MFKKYTTLFISACSVFYLSCGLTAFADITSSTVTGEIISGDFSIVTPNDLNFSTHLTGQKQQLCLKPIQTKITDYRGRDEGWQVTVKSSNFDNYAQNYQLLINGQSVSKSENIVYKNNKQILFKEISLPVKVEISDKAKAGSYGASLEWNLQPNIKNSIKE</sequence>
<comment type="caution">
    <text evidence="2">The sequence shown here is derived from an EMBL/GenBank/DDBJ whole genome shotgun (WGS) entry which is preliminary data.</text>
</comment>
<feature type="signal peptide" evidence="1">
    <location>
        <begin position="1"/>
        <end position="26"/>
    </location>
</feature>
<gene>
    <name evidence="2" type="ORF">OGZ51_05505</name>
</gene>
<dbReference type="Proteomes" id="UP001152614">
    <property type="component" value="Unassembled WGS sequence"/>
</dbReference>
<reference evidence="2" key="1">
    <citation type="submission" date="2022-10" db="EMBL/GenBank/DDBJ databases">
        <authorList>
            <person name="Turner M.S."/>
            <person name="Huang W."/>
        </authorList>
    </citation>
    <scope>NUCLEOTIDE SEQUENCE</scope>
    <source>
        <strain evidence="2">3</strain>
    </source>
</reference>
<dbReference type="EMBL" id="JAOWLY010000004">
    <property type="protein sequence ID" value="MDG4983600.1"/>
    <property type="molecule type" value="Genomic_DNA"/>
</dbReference>
<dbReference type="AlphaFoldDB" id="A0A9X4S441"/>
<reference evidence="2" key="2">
    <citation type="journal article" date="2023" name="Food Microbiol.">
        <title>Evaluation of the fermentation potential of lactic acid bacteria isolated from herbs, fruits and vegetables as starter cultures in nut-based milk alternatives.</title>
        <authorList>
            <person name="Huang W."/>
            <person name="Dong A."/>
            <person name="Pham H.T."/>
            <person name="Zhou C."/>
            <person name="Huo Z."/>
            <person name="Watjen A.P."/>
            <person name="Prakash S."/>
            <person name="Bang-Berthelsen C.H."/>
            <person name="Turner M.S."/>
        </authorList>
    </citation>
    <scope>NUCLEOTIDE SEQUENCE</scope>
    <source>
        <strain evidence="2">3</strain>
    </source>
</reference>